<dbReference type="SUPFAM" id="SSF103473">
    <property type="entry name" value="MFS general substrate transporter"/>
    <property type="match status" value="1"/>
</dbReference>
<dbReference type="InterPro" id="IPR050360">
    <property type="entry name" value="MFS_Sugar_Transporters"/>
</dbReference>
<evidence type="ECO:0000259" key="9">
    <source>
        <dbReference type="PROSITE" id="PS50850"/>
    </source>
</evidence>
<keyword evidence="6 8" id="KW-0472">Membrane</keyword>
<evidence type="ECO:0000313" key="10">
    <source>
        <dbReference type="EMBL" id="PVH96127.1"/>
    </source>
</evidence>
<dbReference type="PANTHER" id="PTHR48022">
    <property type="entry name" value="PLASTIDIC GLUCOSE TRANSPORTER 4"/>
    <property type="match status" value="1"/>
</dbReference>
<proteinExistence type="inferred from homology"/>
<dbReference type="FunFam" id="1.20.1250.20:FF:000134">
    <property type="entry name" value="MFS sugar transporter protein"/>
    <property type="match status" value="1"/>
</dbReference>
<evidence type="ECO:0000256" key="1">
    <source>
        <dbReference type="ARBA" id="ARBA00004141"/>
    </source>
</evidence>
<keyword evidence="11" id="KW-1185">Reference proteome</keyword>
<dbReference type="InterPro" id="IPR036259">
    <property type="entry name" value="MFS_trans_sf"/>
</dbReference>
<evidence type="ECO:0000256" key="4">
    <source>
        <dbReference type="ARBA" id="ARBA00022692"/>
    </source>
</evidence>
<dbReference type="InterPro" id="IPR005828">
    <property type="entry name" value="MFS_sugar_transport-like"/>
</dbReference>
<gene>
    <name evidence="10" type="ORF">DM02DRAFT_675003</name>
</gene>
<dbReference type="PROSITE" id="PS00216">
    <property type="entry name" value="SUGAR_TRANSPORT_1"/>
    <property type="match status" value="1"/>
</dbReference>
<name>A0A2V1DDA2_9PLEO</name>
<dbReference type="InterPro" id="IPR003663">
    <property type="entry name" value="Sugar/inositol_transpt"/>
</dbReference>
<dbReference type="STRING" id="97972.A0A2V1DDA2"/>
<dbReference type="NCBIfam" id="TIGR00879">
    <property type="entry name" value="SP"/>
    <property type="match status" value="1"/>
</dbReference>
<dbReference type="InterPro" id="IPR020846">
    <property type="entry name" value="MFS_dom"/>
</dbReference>
<organism evidence="10 11">
    <name type="scientific">Periconia macrospinosa</name>
    <dbReference type="NCBI Taxonomy" id="97972"/>
    <lineage>
        <taxon>Eukaryota</taxon>
        <taxon>Fungi</taxon>
        <taxon>Dikarya</taxon>
        <taxon>Ascomycota</taxon>
        <taxon>Pezizomycotina</taxon>
        <taxon>Dothideomycetes</taxon>
        <taxon>Pleosporomycetidae</taxon>
        <taxon>Pleosporales</taxon>
        <taxon>Massarineae</taxon>
        <taxon>Periconiaceae</taxon>
        <taxon>Periconia</taxon>
    </lineage>
</organism>
<evidence type="ECO:0000313" key="11">
    <source>
        <dbReference type="Proteomes" id="UP000244855"/>
    </source>
</evidence>
<evidence type="ECO:0000256" key="3">
    <source>
        <dbReference type="ARBA" id="ARBA00022448"/>
    </source>
</evidence>
<dbReference type="AlphaFoldDB" id="A0A2V1DDA2"/>
<evidence type="ECO:0000256" key="5">
    <source>
        <dbReference type="ARBA" id="ARBA00022989"/>
    </source>
</evidence>
<feature type="transmembrane region" description="Helical" evidence="8">
    <location>
        <begin position="317"/>
        <end position="335"/>
    </location>
</feature>
<dbReference type="GO" id="GO:0005351">
    <property type="term" value="F:carbohydrate:proton symporter activity"/>
    <property type="evidence" value="ECO:0007669"/>
    <property type="project" value="TreeGrafter"/>
</dbReference>
<feature type="transmembrane region" description="Helical" evidence="8">
    <location>
        <begin position="95"/>
        <end position="113"/>
    </location>
</feature>
<feature type="domain" description="Major facilitator superfamily (MFS) profile" evidence="9">
    <location>
        <begin position="26"/>
        <end position="464"/>
    </location>
</feature>
<feature type="transmembrane region" description="Helical" evidence="8">
    <location>
        <begin position="23"/>
        <end position="44"/>
    </location>
</feature>
<feature type="transmembrane region" description="Helical" evidence="8">
    <location>
        <begin position="342"/>
        <end position="365"/>
    </location>
</feature>
<comment type="similarity">
    <text evidence="2 7">Belongs to the major facilitator superfamily. Sugar transporter (TC 2.A.1.1) family.</text>
</comment>
<dbReference type="Pfam" id="PF00083">
    <property type="entry name" value="Sugar_tr"/>
    <property type="match status" value="1"/>
</dbReference>
<sequence>MSDPNVVNNTHPQWWRDPGMRKLNVLLLTCYLGAMSNGYVSSLISSLLANPRWFADLEGLSNTTLLGLVVASQSLGSIAAFFPAPWLSDRFGRRAGITVGNLIMSAGFVGQLFSKSSSLFLAMRLLAGFGQIFNIISSSALCLELAHPRQRAVVGAFFNTFYFVGSITSTWASYGSLSVASSWSWRLPVALQLFWTVAQSVLIFFCPESPRWLISHGKSAEAGLVLAKYHANGHRDDELVCRELSRIIESSEMESRNKHIGWRSLFTTPGNRKRLTLTIFIGVATQWVGNGIVTFYLAPVLQTVGITSAFQQQGINGGLQIYNWVIAIAAALLAERVGRRRLFLTSAGIMLLFMILVTVCSARYTSTQSAAAGYAVIVFLFLFLGGYVLGLTPIPVLYVNEIWPSYLRANGASIFWVTQAVATCFNQYVNPIALKSIVWKYYLVYVGVLVAVIMFMFFYVPETKGLSLEEVRTIFDGQHVHTSALETLPTYENVAENREDGSGPVNELR</sequence>
<dbReference type="EMBL" id="KZ805473">
    <property type="protein sequence ID" value="PVH96127.1"/>
    <property type="molecule type" value="Genomic_DNA"/>
</dbReference>
<feature type="transmembrane region" description="Helical" evidence="8">
    <location>
        <begin position="411"/>
        <end position="429"/>
    </location>
</feature>
<evidence type="ECO:0000256" key="8">
    <source>
        <dbReference type="SAM" id="Phobius"/>
    </source>
</evidence>
<evidence type="ECO:0000256" key="7">
    <source>
        <dbReference type="RuleBase" id="RU003346"/>
    </source>
</evidence>
<feature type="transmembrane region" description="Helical" evidence="8">
    <location>
        <begin position="371"/>
        <end position="399"/>
    </location>
</feature>
<reference evidence="10 11" key="1">
    <citation type="journal article" date="2018" name="Sci. Rep.">
        <title>Comparative genomics provides insights into the lifestyle and reveals functional heterogeneity of dark septate endophytic fungi.</title>
        <authorList>
            <person name="Knapp D.G."/>
            <person name="Nemeth J.B."/>
            <person name="Barry K."/>
            <person name="Hainaut M."/>
            <person name="Henrissat B."/>
            <person name="Johnson J."/>
            <person name="Kuo A."/>
            <person name="Lim J.H.P."/>
            <person name="Lipzen A."/>
            <person name="Nolan M."/>
            <person name="Ohm R.A."/>
            <person name="Tamas L."/>
            <person name="Grigoriev I.V."/>
            <person name="Spatafora J.W."/>
            <person name="Nagy L.G."/>
            <person name="Kovacs G.M."/>
        </authorList>
    </citation>
    <scope>NUCLEOTIDE SEQUENCE [LARGE SCALE GENOMIC DNA]</scope>
    <source>
        <strain evidence="10 11">DSE2036</strain>
    </source>
</reference>
<keyword evidence="5 8" id="KW-1133">Transmembrane helix</keyword>
<evidence type="ECO:0000256" key="2">
    <source>
        <dbReference type="ARBA" id="ARBA00010992"/>
    </source>
</evidence>
<dbReference type="OrthoDB" id="6133115at2759"/>
<evidence type="ECO:0000256" key="6">
    <source>
        <dbReference type="ARBA" id="ARBA00023136"/>
    </source>
</evidence>
<accession>A0A2V1DDA2</accession>
<feature type="transmembrane region" description="Helical" evidence="8">
    <location>
        <begin position="125"/>
        <end position="146"/>
    </location>
</feature>
<keyword evidence="3 7" id="KW-0813">Transport</keyword>
<keyword evidence="4 8" id="KW-0812">Transmembrane</keyword>
<dbReference type="Proteomes" id="UP000244855">
    <property type="component" value="Unassembled WGS sequence"/>
</dbReference>
<feature type="transmembrane region" description="Helical" evidence="8">
    <location>
        <begin position="441"/>
        <end position="460"/>
    </location>
</feature>
<dbReference type="GO" id="GO:0016020">
    <property type="term" value="C:membrane"/>
    <property type="evidence" value="ECO:0007669"/>
    <property type="project" value="UniProtKB-SubCell"/>
</dbReference>
<feature type="transmembrane region" description="Helical" evidence="8">
    <location>
        <begin position="64"/>
        <end position="83"/>
    </location>
</feature>
<dbReference type="InterPro" id="IPR005829">
    <property type="entry name" value="Sugar_transporter_CS"/>
</dbReference>
<feature type="transmembrane region" description="Helical" evidence="8">
    <location>
        <begin position="275"/>
        <end position="297"/>
    </location>
</feature>
<comment type="subcellular location">
    <subcellularLocation>
        <location evidence="1">Membrane</location>
        <topology evidence="1">Multi-pass membrane protein</topology>
    </subcellularLocation>
</comment>
<protein>
    <submittedName>
        <fullName evidence="10">Putative lactose permease</fullName>
    </submittedName>
</protein>
<feature type="transmembrane region" description="Helical" evidence="8">
    <location>
        <begin position="153"/>
        <end position="173"/>
    </location>
</feature>
<dbReference type="Gene3D" id="1.20.1250.20">
    <property type="entry name" value="MFS general substrate transporter like domains"/>
    <property type="match status" value="1"/>
</dbReference>
<dbReference type="PANTHER" id="PTHR48022:SF52">
    <property type="entry name" value="SUGAR TRANSPORTER, PUTATIVE-RELATED"/>
    <property type="match status" value="1"/>
</dbReference>
<dbReference type="PROSITE" id="PS50850">
    <property type="entry name" value="MFS"/>
    <property type="match status" value="1"/>
</dbReference>